<sequence length="179" mass="20476">MSFGKHSELAKRGHKITLIQPNKIIENNENISHIVLSESYKIFSEHNIFSRLGNGESIVTILLTEMEGFIEFIEYQLSHPEVQELMKGNKKVDLFFSEFLTNFGFALGSKLNASMIGIVSMDASINCHTLFGNPTHPIMYPNNDLETSSAPTFKERMITTFFWILFQFVVEFIFSPVQQ</sequence>
<organism evidence="1 2">
    <name type="scientific">Exocentrus adspersus</name>
    <dbReference type="NCBI Taxonomy" id="1586481"/>
    <lineage>
        <taxon>Eukaryota</taxon>
        <taxon>Metazoa</taxon>
        <taxon>Ecdysozoa</taxon>
        <taxon>Arthropoda</taxon>
        <taxon>Hexapoda</taxon>
        <taxon>Insecta</taxon>
        <taxon>Pterygota</taxon>
        <taxon>Neoptera</taxon>
        <taxon>Endopterygota</taxon>
        <taxon>Coleoptera</taxon>
        <taxon>Polyphaga</taxon>
        <taxon>Cucujiformia</taxon>
        <taxon>Chrysomeloidea</taxon>
        <taxon>Cerambycidae</taxon>
        <taxon>Lamiinae</taxon>
        <taxon>Acanthocinini</taxon>
        <taxon>Exocentrus</taxon>
    </lineage>
</organism>
<evidence type="ECO:0000313" key="2">
    <source>
        <dbReference type="Proteomes" id="UP001159042"/>
    </source>
</evidence>
<reference evidence="1 2" key="1">
    <citation type="journal article" date="2023" name="Insect Mol. Biol.">
        <title>Genome sequencing provides insights into the evolution of gene families encoding plant cell wall-degrading enzymes in longhorned beetles.</title>
        <authorList>
            <person name="Shin N.R."/>
            <person name="Okamura Y."/>
            <person name="Kirsch R."/>
            <person name="Pauchet Y."/>
        </authorList>
    </citation>
    <scope>NUCLEOTIDE SEQUENCE [LARGE SCALE GENOMIC DNA]</scope>
    <source>
        <strain evidence="1">EAD_L_NR</strain>
    </source>
</reference>
<name>A0AAV8V9R3_9CUCU</name>
<proteinExistence type="predicted"/>
<keyword evidence="2" id="KW-1185">Reference proteome</keyword>
<dbReference type="AlphaFoldDB" id="A0AAV8V9R3"/>
<dbReference type="SUPFAM" id="SSF53756">
    <property type="entry name" value="UDP-Glycosyltransferase/glycogen phosphorylase"/>
    <property type="match status" value="1"/>
</dbReference>
<comment type="caution">
    <text evidence="1">The sequence shown here is derived from an EMBL/GenBank/DDBJ whole genome shotgun (WGS) entry which is preliminary data.</text>
</comment>
<dbReference type="EMBL" id="JANEYG010000239">
    <property type="protein sequence ID" value="KAJ8910849.1"/>
    <property type="molecule type" value="Genomic_DNA"/>
</dbReference>
<dbReference type="Proteomes" id="UP001159042">
    <property type="component" value="Unassembled WGS sequence"/>
</dbReference>
<gene>
    <name evidence="1" type="ORF">NQ315_015584</name>
</gene>
<evidence type="ECO:0000313" key="1">
    <source>
        <dbReference type="EMBL" id="KAJ8910849.1"/>
    </source>
</evidence>
<protein>
    <submittedName>
        <fullName evidence="1">Uncharacterized protein</fullName>
    </submittedName>
</protein>
<accession>A0AAV8V9R3</accession>